<keyword evidence="3" id="KW-0732">Signal</keyword>
<feature type="domain" description="CNA-B" evidence="6">
    <location>
        <begin position="200"/>
        <end position="289"/>
    </location>
</feature>
<evidence type="ECO:0000256" key="4">
    <source>
        <dbReference type="SAM" id="MobiDB-lite"/>
    </source>
</evidence>
<comment type="caution">
    <text evidence="8">The sequence shown here is derived from an EMBL/GenBank/DDBJ whole genome shotgun (WGS) entry which is preliminary data.</text>
</comment>
<feature type="transmembrane region" description="Helical" evidence="5">
    <location>
        <begin position="717"/>
        <end position="738"/>
    </location>
</feature>
<accession>A0A4R9C1Q8</accession>
<feature type="region of interest" description="Disordered" evidence="4">
    <location>
        <begin position="80"/>
        <end position="102"/>
    </location>
</feature>
<evidence type="ECO:0000259" key="7">
    <source>
        <dbReference type="Pfam" id="PF17802"/>
    </source>
</evidence>
<organism evidence="8 9">
    <name type="scientific">Helcococcus ovis</name>
    <dbReference type="NCBI Taxonomy" id="72026"/>
    <lineage>
        <taxon>Bacteria</taxon>
        <taxon>Bacillati</taxon>
        <taxon>Bacillota</taxon>
        <taxon>Tissierellia</taxon>
        <taxon>Tissierellales</taxon>
        <taxon>Peptoniphilaceae</taxon>
        <taxon>Helcococcus</taxon>
    </lineage>
</organism>
<dbReference type="EMBL" id="SCFR01000022">
    <property type="protein sequence ID" value="TFF65272.1"/>
    <property type="molecule type" value="Genomic_DNA"/>
</dbReference>
<evidence type="ECO:0000256" key="5">
    <source>
        <dbReference type="SAM" id="Phobius"/>
    </source>
</evidence>
<keyword evidence="2" id="KW-0964">Secreted</keyword>
<evidence type="ECO:0000256" key="1">
    <source>
        <dbReference type="ARBA" id="ARBA00007257"/>
    </source>
</evidence>
<feature type="domain" description="CNA-B" evidence="6">
    <location>
        <begin position="297"/>
        <end position="378"/>
    </location>
</feature>
<keyword evidence="5" id="KW-1133">Transmembrane helix</keyword>
<dbReference type="InterPro" id="IPR041033">
    <property type="entry name" value="SpaA_PFL_dom_1"/>
</dbReference>
<evidence type="ECO:0000256" key="3">
    <source>
        <dbReference type="ARBA" id="ARBA00022729"/>
    </source>
</evidence>
<gene>
    <name evidence="8" type="ORF">EQF91_06240</name>
</gene>
<protein>
    <submittedName>
        <fullName evidence="8">Cna B-type domain-containing protein</fullName>
    </submittedName>
</protein>
<feature type="domain" description="CNA-B" evidence="6">
    <location>
        <begin position="387"/>
        <end position="474"/>
    </location>
</feature>
<feature type="domain" description="SpaA-like prealbumin fold" evidence="7">
    <location>
        <begin position="108"/>
        <end position="193"/>
    </location>
</feature>
<dbReference type="RefSeq" id="WP_134768863.1">
    <property type="nucleotide sequence ID" value="NZ_SCFR01000022.1"/>
</dbReference>
<feature type="domain" description="CNA-B" evidence="6">
    <location>
        <begin position="603"/>
        <end position="700"/>
    </location>
</feature>
<evidence type="ECO:0000256" key="2">
    <source>
        <dbReference type="ARBA" id="ARBA00022525"/>
    </source>
</evidence>
<dbReference type="Pfam" id="PF17802">
    <property type="entry name" value="SpaA"/>
    <property type="match status" value="1"/>
</dbReference>
<dbReference type="Gene3D" id="2.60.40.10">
    <property type="entry name" value="Immunoglobulins"/>
    <property type="match status" value="1"/>
</dbReference>
<keyword evidence="5" id="KW-0812">Transmembrane</keyword>
<dbReference type="Gene3D" id="2.60.40.1140">
    <property type="entry name" value="Collagen-binding surface protein Cna, B-type domain"/>
    <property type="match status" value="5"/>
</dbReference>
<evidence type="ECO:0000313" key="8">
    <source>
        <dbReference type="EMBL" id="TFF65272.1"/>
    </source>
</evidence>
<sequence>MKDTFELKEVEIDEYGIIKKNIKTYNYEQLKNHIKFLDNDTKFEFNLSGILGNTSGRQFSMTYNSTYIPQLRLKNKGSFTSKEEKDSSSSHFLSAQAGGGGQGDLNQKIKIIKIDEEDNTKKLANAKFKITKVADGSSFELTTDANGEAVSPKLDPGKYKIKEIGAPTGYIPDGKEYDLNIVGGESLFYTVKNKRSKVKINVEKAWEDKNDQDGVRPNSVTIKLLADGKETGKTLTLTKADNWTGSFTDLDEYKAGKKIEYTIKEESVGNGYVSVITGSAEDGYKVTNTREPEKVKVEGKKTWNDKDNQDGKRPAEITINLLKNGTKINSVKVKEADGWKWKFEGLDKYENGKEITYSITEEQVDGYSVEINGYDVKNSYTPGKTSVQVTKVWEDKNDQDGVRPNSVTIKLLADGKETGKTLTLTKADNWTGTFTDLDEYKEGKKIVYTVEEVKVKDYETVITGDQEKGFTITNIRIKPWTPMIPPTRNIKVKKDWKLLTAEKPVDKIEVELYKDGVATGKKLELNKNNNWIGEFKNLEVANGLGNINYHKYTVKEVGEKSYAIQLVGKWYGVSYTGNMKDGFTITNKEKTPWTPMIPPTRNIKVTKNWKLLTAEKPVDKIEVELYKDGVATGKKLVLTKDNNWIGEFKNLEVANGLGNINYHKYTVKEVGEIDKAIKLDGKVFIVSYEGDMKTGFKIINKEKPPVQPKNPNTSDNFTNMTFISITIISALGLGYISLNKNKKINR</sequence>
<evidence type="ECO:0000313" key="9">
    <source>
        <dbReference type="Proteomes" id="UP000297454"/>
    </source>
</evidence>
<keyword evidence="9" id="KW-1185">Reference proteome</keyword>
<dbReference type="PANTHER" id="PTHR36108:SF13">
    <property type="entry name" value="COLOSSIN-B-RELATED"/>
    <property type="match status" value="1"/>
</dbReference>
<dbReference type="Pfam" id="PF05738">
    <property type="entry name" value="Cna_B"/>
    <property type="match status" value="5"/>
</dbReference>
<comment type="similarity">
    <text evidence="1">Belongs to the serine-aspartate repeat-containing protein (SDr) family.</text>
</comment>
<dbReference type="PANTHER" id="PTHR36108">
    <property type="entry name" value="COLOSSIN-B-RELATED"/>
    <property type="match status" value="1"/>
</dbReference>
<dbReference type="AlphaFoldDB" id="A0A4R9C1Q8"/>
<dbReference type="CDD" id="cd00222">
    <property type="entry name" value="CollagenBindB"/>
    <property type="match status" value="5"/>
</dbReference>
<keyword evidence="5" id="KW-0472">Membrane</keyword>
<evidence type="ECO:0000259" key="6">
    <source>
        <dbReference type="Pfam" id="PF05738"/>
    </source>
</evidence>
<dbReference type="InterPro" id="IPR013783">
    <property type="entry name" value="Ig-like_fold"/>
</dbReference>
<dbReference type="Proteomes" id="UP000297454">
    <property type="component" value="Unassembled WGS sequence"/>
</dbReference>
<name>A0A4R9C1Q8_9FIRM</name>
<dbReference type="SUPFAM" id="SSF49478">
    <property type="entry name" value="Cna protein B-type domain"/>
    <property type="match status" value="6"/>
</dbReference>
<dbReference type="InterPro" id="IPR008454">
    <property type="entry name" value="Collagen-bd_Cna-like_B-typ_dom"/>
</dbReference>
<feature type="domain" description="CNA-B" evidence="6">
    <location>
        <begin position="490"/>
        <end position="588"/>
    </location>
</feature>
<proteinExistence type="inferred from homology"/>
<reference evidence="8 9" key="1">
    <citation type="submission" date="2019-01" db="EMBL/GenBank/DDBJ databases">
        <title>Draft Genome Sequences of Helcococcus ovis Strains Isolated from the Uterus and Vagina of Dairy Cows with Metritis.</title>
        <authorList>
            <person name="Cunha F."/>
            <person name="Jeon S.J."/>
            <person name="Kutzer P."/>
            <person name="Galvao K.N."/>
        </authorList>
    </citation>
    <scope>NUCLEOTIDE SEQUENCE [LARGE SCALE GENOMIC DNA]</scope>
    <source>
        <strain evidence="8 9">KG-37</strain>
    </source>
</reference>